<feature type="transmembrane region" description="Helical" evidence="10">
    <location>
        <begin position="303"/>
        <end position="323"/>
    </location>
</feature>
<protein>
    <submittedName>
        <fullName evidence="13">Probable long-chain-alcohol O-fatty-acyltransferase 5</fullName>
    </submittedName>
</protein>
<keyword evidence="9" id="KW-0012">Acyltransferase</keyword>
<feature type="transmembrane region" description="Helical" evidence="10">
    <location>
        <begin position="67"/>
        <end position="87"/>
    </location>
</feature>
<name>A0A8B8MJ39_ABRPR</name>
<keyword evidence="7" id="KW-0443">Lipid metabolism</keyword>
<accession>A0A8B8MJ39</accession>
<evidence type="ECO:0000256" key="1">
    <source>
        <dbReference type="ARBA" id="ARBA00004141"/>
    </source>
</evidence>
<comment type="subcellular location">
    <subcellularLocation>
        <location evidence="1">Membrane</location>
        <topology evidence="1">Multi-pass membrane protein</topology>
    </subcellularLocation>
</comment>
<evidence type="ECO:0000256" key="7">
    <source>
        <dbReference type="ARBA" id="ARBA00023098"/>
    </source>
</evidence>
<dbReference type="Proteomes" id="UP000694853">
    <property type="component" value="Unplaced"/>
</dbReference>
<evidence type="ECO:0000256" key="5">
    <source>
        <dbReference type="ARBA" id="ARBA00022692"/>
    </source>
</evidence>
<feature type="transmembrane region" description="Helical" evidence="10">
    <location>
        <begin position="160"/>
        <end position="189"/>
    </location>
</feature>
<dbReference type="OrthoDB" id="1077582at2759"/>
<organism evidence="12 13">
    <name type="scientific">Abrus precatorius</name>
    <name type="common">Indian licorice</name>
    <name type="synonym">Glycine abrus</name>
    <dbReference type="NCBI Taxonomy" id="3816"/>
    <lineage>
        <taxon>Eukaryota</taxon>
        <taxon>Viridiplantae</taxon>
        <taxon>Streptophyta</taxon>
        <taxon>Embryophyta</taxon>
        <taxon>Tracheophyta</taxon>
        <taxon>Spermatophyta</taxon>
        <taxon>Magnoliopsida</taxon>
        <taxon>eudicotyledons</taxon>
        <taxon>Gunneridae</taxon>
        <taxon>Pentapetalae</taxon>
        <taxon>rosids</taxon>
        <taxon>fabids</taxon>
        <taxon>Fabales</taxon>
        <taxon>Fabaceae</taxon>
        <taxon>Papilionoideae</taxon>
        <taxon>50 kb inversion clade</taxon>
        <taxon>NPAAA clade</taxon>
        <taxon>indigoferoid/millettioid clade</taxon>
        <taxon>Abreae</taxon>
        <taxon>Abrus</taxon>
    </lineage>
</organism>
<evidence type="ECO:0000313" key="13">
    <source>
        <dbReference type="RefSeq" id="XP_027368600.1"/>
    </source>
</evidence>
<dbReference type="GO" id="GO:0016020">
    <property type="term" value="C:membrane"/>
    <property type="evidence" value="ECO:0007669"/>
    <property type="project" value="UniProtKB-SubCell"/>
</dbReference>
<dbReference type="GO" id="GO:0008374">
    <property type="term" value="F:O-acyltransferase activity"/>
    <property type="evidence" value="ECO:0007669"/>
    <property type="project" value="InterPro"/>
</dbReference>
<keyword evidence="8 10" id="KW-0472">Membrane</keyword>
<feature type="transmembrane region" description="Helical" evidence="10">
    <location>
        <begin position="17"/>
        <end position="34"/>
    </location>
</feature>
<comment type="similarity">
    <text evidence="3">Belongs to the wax synthase family.</text>
</comment>
<dbReference type="PANTHER" id="PTHR31595">
    <property type="entry name" value="LONG-CHAIN-ALCOHOL O-FATTY-ACYLTRANSFERASE 3-RELATED"/>
    <property type="match status" value="1"/>
</dbReference>
<evidence type="ECO:0000256" key="6">
    <source>
        <dbReference type="ARBA" id="ARBA00022989"/>
    </source>
</evidence>
<proteinExistence type="inferred from homology"/>
<dbReference type="PANTHER" id="PTHR31595:SF57">
    <property type="entry name" value="OS04G0481900 PROTEIN"/>
    <property type="match status" value="1"/>
</dbReference>
<feature type="transmembrane region" description="Helical" evidence="10">
    <location>
        <begin position="270"/>
        <end position="291"/>
    </location>
</feature>
<sequence length="354" mass="40394">MVSPKCMQLEEEFKSLIKVWLSVIASLCYCYFISSKIPKGLFRFLSILPILYLFTILPLQLSTVLPTGITAFLITWLTNFKLLLFTFDLGPLSSNPSKPLPLFLSFACLPIRLTHKQTDPSNQSPFKLKLYLILPIKALLVSVLLIGLNDHKQKFHPIFILGLYCTIVYLLLDVILGLCNIVINVALGIELELPSDEPYLSTSLRDFWGRRWNLMVTHLLRHTVYMPVRSVMSNTILGTQWASVPGVMASFLVSGLMHELLFYYSTRATPTWEVTCFFVLHGVCVVVEFCVRKRSGHKGRLHWAASGPITVAFVISTAAWLFFPPLLRDGVDERLMKEFKHGVDCMMPNFYRFY</sequence>
<dbReference type="GO" id="GO:0006629">
    <property type="term" value="P:lipid metabolic process"/>
    <property type="evidence" value="ECO:0007669"/>
    <property type="project" value="UniProtKB-KW"/>
</dbReference>
<dbReference type="PIRSF" id="PIRSF037006">
    <property type="entry name" value="Wax_synthase"/>
    <property type="match status" value="1"/>
</dbReference>
<evidence type="ECO:0000256" key="2">
    <source>
        <dbReference type="ARBA" id="ARBA00005179"/>
    </source>
</evidence>
<reference evidence="12" key="1">
    <citation type="journal article" date="2019" name="Toxins">
        <title>Detection of Abrin-Like and Prepropulchellin-Like Toxin Genes and Transcripts Using Whole Genome Sequencing and Full-Length Transcript Sequencing of Abrus precatorius.</title>
        <authorList>
            <person name="Hovde B.T."/>
            <person name="Daligault H.E."/>
            <person name="Hanschen E.R."/>
            <person name="Kunde Y.A."/>
            <person name="Johnson M.B."/>
            <person name="Starkenburg S.R."/>
            <person name="Johnson S.L."/>
        </authorList>
    </citation>
    <scope>NUCLEOTIDE SEQUENCE [LARGE SCALE GENOMIC DNA]</scope>
</reference>
<keyword evidence="6 10" id="KW-1133">Transmembrane helix</keyword>
<evidence type="ECO:0000256" key="3">
    <source>
        <dbReference type="ARBA" id="ARBA00007282"/>
    </source>
</evidence>
<reference evidence="13" key="2">
    <citation type="submission" date="2025-08" db="UniProtKB">
        <authorList>
            <consortium name="RefSeq"/>
        </authorList>
    </citation>
    <scope>IDENTIFICATION</scope>
    <source>
        <tissue evidence="13">Young leaves</tissue>
    </source>
</reference>
<evidence type="ECO:0000256" key="9">
    <source>
        <dbReference type="ARBA" id="ARBA00023315"/>
    </source>
</evidence>
<feature type="domain" description="Wax synthase" evidence="11">
    <location>
        <begin position="196"/>
        <end position="279"/>
    </location>
</feature>
<dbReference type="InterPro" id="IPR017088">
    <property type="entry name" value="Wax_synthase_Magnoliopsida"/>
</dbReference>
<feature type="transmembrane region" description="Helical" evidence="10">
    <location>
        <begin position="41"/>
        <end position="61"/>
    </location>
</feature>
<evidence type="ECO:0000313" key="12">
    <source>
        <dbReference type="Proteomes" id="UP000694853"/>
    </source>
</evidence>
<dbReference type="AlphaFoldDB" id="A0A8B8MJ39"/>
<keyword evidence="12" id="KW-1185">Reference proteome</keyword>
<feature type="transmembrane region" description="Helical" evidence="10">
    <location>
        <begin position="240"/>
        <end position="264"/>
    </location>
</feature>
<dbReference type="InterPro" id="IPR044851">
    <property type="entry name" value="Wax_synthase"/>
</dbReference>
<dbReference type="InterPro" id="IPR032805">
    <property type="entry name" value="Wax_synthase_dom"/>
</dbReference>
<feature type="transmembrane region" description="Helical" evidence="10">
    <location>
        <begin position="130"/>
        <end position="148"/>
    </location>
</feature>
<dbReference type="GeneID" id="113874580"/>
<gene>
    <name evidence="13" type="primary">LOC113874580</name>
</gene>
<keyword evidence="4" id="KW-0808">Transferase</keyword>
<evidence type="ECO:0000256" key="4">
    <source>
        <dbReference type="ARBA" id="ARBA00022679"/>
    </source>
</evidence>
<keyword evidence="5 10" id="KW-0812">Transmembrane</keyword>
<dbReference type="RefSeq" id="XP_027368600.1">
    <property type="nucleotide sequence ID" value="XM_027512799.1"/>
</dbReference>
<comment type="pathway">
    <text evidence="2">Secondary metabolite biosynthesis.</text>
</comment>
<dbReference type="KEGG" id="aprc:113874580"/>
<evidence type="ECO:0000256" key="10">
    <source>
        <dbReference type="SAM" id="Phobius"/>
    </source>
</evidence>
<dbReference type="Pfam" id="PF13813">
    <property type="entry name" value="MBOAT_2"/>
    <property type="match status" value="1"/>
</dbReference>
<evidence type="ECO:0000259" key="11">
    <source>
        <dbReference type="Pfam" id="PF13813"/>
    </source>
</evidence>
<evidence type="ECO:0000256" key="8">
    <source>
        <dbReference type="ARBA" id="ARBA00023136"/>
    </source>
</evidence>